<accession>A0A132N580</accession>
<keyword evidence="6" id="KW-1185">Reference proteome</keyword>
<dbReference type="Pfam" id="PF10756">
    <property type="entry name" value="bPH_6"/>
    <property type="match status" value="1"/>
</dbReference>
<dbReference type="EMBL" id="LAXD01000001">
    <property type="protein sequence ID" value="KWX00744.1"/>
    <property type="molecule type" value="Genomic_DNA"/>
</dbReference>
<dbReference type="Proteomes" id="UP000070659">
    <property type="component" value="Unassembled WGS sequence"/>
</dbReference>
<dbReference type="AlphaFoldDB" id="A0A132N580"/>
<dbReference type="EMBL" id="JYIJ01000012">
    <property type="protein sequence ID" value="KWX05288.1"/>
    <property type="molecule type" value="Genomic_DNA"/>
</dbReference>
<proteinExistence type="predicted"/>
<evidence type="ECO:0000313" key="8">
    <source>
        <dbReference type="Proteomes" id="UP000070659"/>
    </source>
</evidence>
<evidence type="ECO:0000259" key="2">
    <source>
        <dbReference type="Pfam" id="PF10756"/>
    </source>
</evidence>
<keyword evidence="1" id="KW-0812">Transmembrane</keyword>
<dbReference type="RefSeq" id="WP_066886489.1">
    <property type="nucleotide sequence ID" value="NZ_CP171739.1"/>
</dbReference>
<sequence>MTEPAGNAADLQLPHLPHVWRPRRARIVTYGMAVVVVLVMIVLAITLPHEGPREFELADRVGVVGVGLLVAAVLLLLARPRLEADDQGLTVVNMLRRRRLAWPQVVRVNFRRGDPWVFFDLDDGTTLAVMGIQSSDGEQARRFALQVRALVEKHSRTERND</sequence>
<dbReference type="STRING" id="1469144.LI90_1767"/>
<reference evidence="3" key="4">
    <citation type="submission" date="2015-04" db="EMBL/GenBank/DDBJ databases">
        <title>Physiological reanalysis, assessment of diazotrophy, and genome sequences of multiple isolates of Streptomyces thermoautotrophicus.</title>
        <authorList>
            <person name="MacKellar D.C."/>
            <person name="Lieber L."/>
            <person name="Norman J."/>
            <person name="Bolger A."/>
            <person name="Tobin C."/>
            <person name="Murray J.W."/>
            <person name="Woodward J."/>
            <person name="Friesen M."/>
            <person name="Prell J."/>
        </authorList>
    </citation>
    <scope>NUCLEOTIDE SEQUENCE [LARGE SCALE GENOMIC DNA]</scope>
    <source>
        <strain evidence="3">H1</strain>
    </source>
</reference>
<reference evidence="4 8" key="1">
    <citation type="submission" date="2015-02" db="EMBL/GenBank/DDBJ databases">
        <title>Physiological reanalysis, assessment of diazotrophy, and genome sequences of multiple isolates of Streptomyces thermoautotrophicus.</title>
        <authorList>
            <person name="MacKellar D.C."/>
            <person name="Lieber L."/>
            <person name="Norman J."/>
            <person name="Bolger A."/>
            <person name="Tobin C."/>
            <person name="Murray J.W."/>
            <person name="Prell J."/>
        </authorList>
    </citation>
    <scope>NUCLEOTIDE SEQUENCE [LARGE SCALE GENOMIC DNA]</scope>
    <source>
        <strain evidence="4 8">UBT1</strain>
    </source>
</reference>
<keyword evidence="1" id="KW-1133">Transmembrane helix</keyword>
<protein>
    <recommendedName>
        <fullName evidence="2">Low molecular weight protein antigen 6 PH domain-containing protein</fullName>
    </recommendedName>
</protein>
<dbReference type="EMBL" id="JYIK01000859">
    <property type="protein sequence ID" value="KWX09244.1"/>
    <property type="molecule type" value="Genomic_DNA"/>
</dbReference>
<keyword evidence="1" id="KW-0472">Membrane</keyword>
<feature type="transmembrane region" description="Helical" evidence="1">
    <location>
        <begin position="27"/>
        <end position="49"/>
    </location>
</feature>
<evidence type="ECO:0000313" key="5">
    <source>
        <dbReference type="EMBL" id="KWX09244.1"/>
    </source>
</evidence>
<dbReference type="InterPro" id="IPR019692">
    <property type="entry name" value="CFP-6_PH"/>
</dbReference>
<reference evidence="7" key="2">
    <citation type="submission" date="2015-02" db="EMBL/GenBank/DDBJ databases">
        <title>Physiological reanalysis, assessment of diazotrophy, and genome sequences of multiple isolates of Streptomyces thermoautotrophicus.</title>
        <authorList>
            <person name="MacKellar D.C."/>
            <person name="Lieber L."/>
            <person name="Norman J."/>
            <person name="Bolger A."/>
            <person name="Tobin C."/>
            <person name="Murray J.W."/>
            <person name="Friesen M."/>
            <person name="Prell J."/>
        </authorList>
    </citation>
    <scope>NUCLEOTIDE SEQUENCE [LARGE SCALE GENOMIC DNA]</scope>
    <source>
        <strain evidence="7">UBT1</strain>
    </source>
</reference>
<evidence type="ECO:0000313" key="6">
    <source>
        <dbReference type="Proteomes" id="UP000070188"/>
    </source>
</evidence>
<evidence type="ECO:0000256" key="1">
    <source>
        <dbReference type="SAM" id="Phobius"/>
    </source>
</evidence>
<comment type="caution">
    <text evidence="4">The sequence shown here is derived from an EMBL/GenBank/DDBJ whole genome shotgun (WGS) entry which is preliminary data.</text>
</comment>
<feature type="transmembrane region" description="Helical" evidence="1">
    <location>
        <begin position="61"/>
        <end position="78"/>
    </location>
</feature>
<name>A0A132N580_9ACTN</name>
<dbReference type="PATRIC" id="fig|1469144.10.peg.1914"/>
<dbReference type="OrthoDB" id="3824918at2"/>
<evidence type="ECO:0000313" key="3">
    <source>
        <dbReference type="EMBL" id="KWX00744.1"/>
    </source>
</evidence>
<evidence type="ECO:0000313" key="4">
    <source>
        <dbReference type="EMBL" id="KWX05288.1"/>
    </source>
</evidence>
<gene>
    <name evidence="3" type="ORF">LI90_1767</name>
    <name evidence="4" type="ORF">TH66_03340</name>
    <name evidence="5" type="ORF">TR74_10790</name>
</gene>
<dbReference type="Proteomes" id="UP000070188">
    <property type="component" value="Unassembled WGS sequence"/>
</dbReference>
<evidence type="ECO:0000313" key="7">
    <source>
        <dbReference type="Proteomes" id="UP000070598"/>
    </source>
</evidence>
<reference evidence="6" key="3">
    <citation type="submission" date="2015-04" db="EMBL/GenBank/DDBJ databases">
        <title>Physiological reanalysis, assessment of diazotrophy, and genome sequences of multiple isolates of Streptomyces thermoautotrophicus.</title>
        <authorList>
            <person name="MacKellar D.C."/>
            <person name="Lieber L."/>
            <person name="Norman J."/>
            <person name="Bolger A."/>
            <person name="Tobin C."/>
            <person name="Murray J.W."/>
            <person name="Chang R."/>
            <person name="Ford T."/>
            <person name="Nguyen P.Q."/>
            <person name="Woodward J."/>
            <person name="Permingeat H."/>
            <person name="Joshi N.S."/>
            <person name="Silver P.A."/>
            <person name="Usadel B."/>
            <person name="Rutherford A.W."/>
            <person name="Friesen M."/>
            <person name="Prell J."/>
        </authorList>
    </citation>
    <scope>NUCLEOTIDE SEQUENCE [LARGE SCALE GENOMIC DNA]</scope>
    <source>
        <strain evidence="6">H1</strain>
    </source>
</reference>
<dbReference type="Proteomes" id="UP000070598">
    <property type="component" value="Unassembled WGS sequence"/>
</dbReference>
<feature type="domain" description="Low molecular weight protein antigen 6 PH" evidence="2">
    <location>
        <begin position="79"/>
        <end position="145"/>
    </location>
</feature>
<organism evidence="4 8">
    <name type="scientific">Carbonactinospora thermoautotrophica</name>
    <dbReference type="NCBI Taxonomy" id="1469144"/>
    <lineage>
        <taxon>Bacteria</taxon>
        <taxon>Bacillati</taxon>
        <taxon>Actinomycetota</taxon>
        <taxon>Actinomycetes</taxon>
        <taxon>Kitasatosporales</taxon>
        <taxon>Carbonactinosporaceae</taxon>
        <taxon>Carbonactinospora</taxon>
    </lineage>
</organism>